<dbReference type="InterPro" id="IPR002912">
    <property type="entry name" value="ACT_dom"/>
</dbReference>
<dbReference type="OrthoDB" id="2013116at2759"/>
<comment type="similarity">
    <text evidence="3">Belongs to the acetolactate synthase small subunit family.</text>
</comment>
<dbReference type="InterPro" id="IPR045865">
    <property type="entry name" value="ACT-like_dom_sf"/>
</dbReference>
<comment type="pathway">
    <text evidence="1">Amino-acid biosynthesis; L-isoleucine biosynthesis; L-isoleucine from 2-oxobutanoate: step 1/4.</text>
</comment>
<evidence type="ECO:0000256" key="3">
    <source>
        <dbReference type="ARBA" id="ARBA00006341"/>
    </source>
</evidence>
<dbReference type="PANTHER" id="PTHR31242">
    <property type="entry name" value="ACETOLACTATE SYNTHASE SMALL SUBUNIT, MITOCHONDRIAL"/>
    <property type="match status" value="1"/>
</dbReference>
<dbReference type="Proteomes" id="UP000054350">
    <property type="component" value="Unassembled WGS sequence"/>
</dbReference>
<dbReference type="AlphaFoldDB" id="A0A0L0RWZ8"/>
<dbReference type="GO" id="GO:0009097">
    <property type="term" value="P:isoleucine biosynthetic process"/>
    <property type="evidence" value="ECO:0007669"/>
    <property type="project" value="UniProtKB-UniPathway"/>
</dbReference>
<dbReference type="InterPro" id="IPR019455">
    <property type="entry name" value="Acetolactate_synth_ssu_C"/>
</dbReference>
<dbReference type="VEuPathDB" id="FungiDB:AMAG_00615"/>
<dbReference type="GO" id="GO:0005948">
    <property type="term" value="C:acetolactate synthase complex"/>
    <property type="evidence" value="ECO:0007669"/>
    <property type="project" value="TreeGrafter"/>
</dbReference>
<dbReference type="STRING" id="578462.A0A0L0RWZ8"/>
<proteinExistence type="inferred from homology"/>
<dbReference type="InterPro" id="IPR054480">
    <property type="entry name" value="AHAS_small-like_ACT"/>
</dbReference>
<feature type="domain" description="ACT" evidence="6">
    <location>
        <begin position="84"/>
        <end position="158"/>
    </location>
</feature>
<keyword evidence="5" id="KW-0100">Branched-chain amino acid biosynthesis</keyword>
<reference evidence="7 8" key="1">
    <citation type="submission" date="2009-11" db="EMBL/GenBank/DDBJ databases">
        <title>Annotation of Allomyces macrogynus ATCC 38327.</title>
        <authorList>
            <consortium name="The Broad Institute Genome Sequencing Platform"/>
            <person name="Russ C."/>
            <person name="Cuomo C."/>
            <person name="Burger G."/>
            <person name="Gray M.W."/>
            <person name="Holland P.W.H."/>
            <person name="King N."/>
            <person name="Lang F.B.F."/>
            <person name="Roger A.J."/>
            <person name="Ruiz-Trillo I."/>
            <person name="Young S.K."/>
            <person name="Zeng Q."/>
            <person name="Gargeya S."/>
            <person name="Fitzgerald M."/>
            <person name="Haas B."/>
            <person name="Abouelleil A."/>
            <person name="Alvarado L."/>
            <person name="Arachchi H.M."/>
            <person name="Berlin A."/>
            <person name="Chapman S.B."/>
            <person name="Gearin G."/>
            <person name="Goldberg J."/>
            <person name="Griggs A."/>
            <person name="Gujja S."/>
            <person name="Hansen M."/>
            <person name="Heiman D."/>
            <person name="Howarth C."/>
            <person name="Larimer J."/>
            <person name="Lui A."/>
            <person name="MacDonald P.J.P."/>
            <person name="McCowen C."/>
            <person name="Montmayeur A."/>
            <person name="Murphy C."/>
            <person name="Neiman D."/>
            <person name="Pearson M."/>
            <person name="Priest M."/>
            <person name="Roberts A."/>
            <person name="Saif S."/>
            <person name="Shea T."/>
            <person name="Sisk P."/>
            <person name="Stolte C."/>
            <person name="Sykes S."/>
            <person name="Wortman J."/>
            <person name="Nusbaum C."/>
            <person name="Birren B."/>
        </authorList>
    </citation>
    <scope>NUCLEOTIDE SEQUENCE [LARGE SCALE GENOMIC DNA]</scope>
    <source>
        <strain evidence="7 8">ATCC 38327</strain>
    </source>
</reference>
<reference evidence="8" key="2">
    <citation type="submission" date="2009-11" db="EMBL/GenBank/DDBJ databases">
        <title>The Genome Sequence of Allomyces macrogynus strain ATCC 38327.</title>
        <authorList>
            <consortium name="The Broad Institute Genome Sequencing Platform"/>
            <person name="Russ C."/>
            <person name="Cuomo C."/>
            <person name="Shea T."/>
            <person name="Young S.K."/>
            <person name="Zeng Q."/>
            <person name="Koehrsen M."/>
            <person name="Haas B."/>
            <person name="Borodovsky M."/>
            <person name="Guigo R."/>
            <person name="Alvarado L."/>
            <person name="Berlin A."/>
            <person name="Borenstein D."/>
            <person name="Chen Z."/>
            <person name="Engels R."/>
            <person name="Freedman E."/>
            <person name="Gellesch M."/>
            <person name="Goldberg J."/>
            <person name="Griggs A."/>
            <person name="Gujja S."/>
            <person name="Heiman D."/>
            <person name="Hepburn T."/>
            <person name="Howarth C."/>
            <person name="Jen D."/>
            <person name="Larson L."/>
            <person name="Lewis B."/>
            <person name="Mehta T."/>
            <person name="Park D."/>
            <person name="Pearson M."/>
            <person name="Roberts A."/>
            <person name="Saif S."/>
            <person name="Shenoy N."/>
            <person name="Sisk P."/>
            <person name="Stolte C."/>
            <person name="Sykes S."/>
            <person name="Walk T."/>
            <person name="White J."/>
            <person name="Yandava C."/>
            <person name="Burger G."/>
            <person name="Gray M.W."/>
            <person name="Holland P.W.H."/>
            <person name="King N."/>
            <person name="Lang F.B.F."/>
            <person name="Roger A.J."/>
            <person name="Ruiz-Trillo I."/>
            <person name="Lander E."/>
            <person name="Nusbaum C."/>
        </authorList>
    </citation>
    <scope>NUCLEOTIDE SEQUENCE [LARGE SCALE GENOMIC DNA]</scope>
    <source>
        <strain evidence="8">ATCC 38327</strain>
    </source>
</reference>
<dbReference type="Gene3D" id="3.30.70.1150">
    <property type="entry name" value="ACT-like. Chain A, domain 2"/>
    <property type="match status" value="1"/>
</dbReference>
<sequence>MISTGRILLRRTAPSITTTPAPLAATAIRGYSAAAAPPVPPPHRFARRKHPALLRTPTPTVEEAVTNILYNTPQAGSAPVRRHVLNCLVTDEPGVLSRVSGILAARGFNIDSLVVSKTDVKQLSRMTIALKGQGTTVEQAIKQLEDLVPVWAVLDLSPHALIEREMLLAKVNIVPHQIRDQYFLAEADLADADAALDRSHKDGGDAAADTDRILQGTHTQLHAVTNLAKLFNAKVVDVASETVVVELCAKSDRINAFLKLLNPFGLVEVARSGMMAMTRTPVDGVYESEVEEELVEAVDLTSLPPS</sequence>
<evidence type="ECO:0000256" key="5">
    <source>
        <dbReference type="ARBA" id="ARBA00023304"/>
    </source>
</evidence>
<dbReference type="Pfam" id="PF10369">
    <property type="entry name" value="ALS_ss_C"/>
    <property type="match status" value="1"/>
</dbReference>
<evidence type="ECO:0000313" key="7">
    <source>
        <dbReference type="EMBL" id="KNE54655.1"/>
    </source>
</evidence>
<dbReference type="GO" id="GO:0009099">
    <property type="term" value="P:L-valine biosynthetic process"/>
    <property type="evidence" value="ECO:0007669"/>
    <property type="project" value="UniProtKB-UniPathway"/>
</dbReference>
<keyword evidence="8" id="KW-1185">Reference proteome</keyword>
<dbReference type="Gene3D" id="3.30.70.260">
    <property type="match status" value="1"/>
</dbReference>
<organism evidence="7 8">
    <name type="scientific">Allomyces macrogynus (strain ATCC 38327)</name>
    <name type="common">Allomyces javanicus var. macrogynus</name>
    <dbReference type="NCBI Taxonomy" id="578462"/>
    <lineage>
        <taxon>Eukaryota</taxon>
        <taxon>Fungi</taxon>
        <taxon>Fungi incertae sedis</taxon>
        <taxon>Blastocladiomycota</taxon>
        <taxon>Blastocladiomycetes</taxon>
        <taxon>Blastocladiales</taxon>
        <taxon>Blastocladiaceae</taxon>
        <taxon>Allomyces</taxon>
    </lineage>
</organism>
<accession>A0A0L0RWZ8</accession>
<dbReference type="GO" id="GO:1990610">
    <property type="term" value="F:acetolactate synthase regulator activity"/>
    <property type="evidence" value="ECO:0007669"/>
    <property type="project" value="InterPro"/>
</dbReference>
<evidence type="ECO:0000256" key="2">
    <source>
        <dbReference type="ARBA" id="ARBA00005025"/>
    </source>
</evidence>
<evidence type="ECO:0000313" key="8">
    <source>
        <dbReference type="Proteomes" id="UP000054350"/>
    </source>
</evidence>
<evidence type="ECO:0000256" key="4">
    <source>
        <dbReference type="ARBA" id="ARBA00022605"/>
    </source>
</evidence>
<dbReference type="InterPro" id="IPR027271">
    <property type="entry name" value="Acetolactate_synth/TF_NikR_C"/>
</dbReference>
<dbReference type="InterPro" id="IPR039557">
    <property type="entry name" value="AHAS_ACT"/>
</dbReference>
<dbReference type="InterPro" id="IPR053050">
    <property type="entry name" value="ALS_regulatory_subunit"/>
</dbReference>
<comment type="pathway">
    <text evidence="2">Amino-acid biosynthesis; L-valine biosynthesis; L-valine from pyruvate: step 1/4.</text>
</comment>
<evidence type="ECO:0000259" key="6">
    <source>
        <dbReference type="PROSITE" id="PS51671"/>
    </source>
</evidence>
<dbReference type="Pfam" id="PF22629">
    <property type="entry name" value="ACT_AHAS_ss"/>
    <property type="match status" value="1"/>
</dbReference>
<dbReference type="FunFam" id="3.30.70.260:FF:000001">
    <property type="entry name" value="Acetolactate synthase, small subunit"/>
    <property type="match status" value="1"/>
</dbReference>
<protein>
    <submittedName>
        <fullName evidence="7">Acetolactate synthase, small subunit</fullName>
    </submittedName>
</protein>
<dbReference type="UniPathway" id="UPA00049">
    <property type="reaction ID" value="UER00059"/>
</dbReference>
<dbReference type="GO" id="GO:0042645">
    <property type="term" value="C:mitochondrial nucleoid"/>
    <property type="evidence" value="ECO:0007669"/>
    <property type="project" value="TreeGrafter"/>
</dbReference>
<dbReference type="NCBIfam" id="TIGR00119">
    <property type="entry name" value="acolac_sm"/>
    <property type="match status" value="1"/>
</dbReference>
<dbReference type="CDD" id="cd04878">
    <property type="entry name" value="ACT_AHAS"/>
    <property type="match status" value="1"/>
</dbReference>
<gene>
    <name evidence="7" type="ORF">AMAG_00615</name>
</gene>
<dbReference type="EMBL" id="GG745328">
    <property type="protein sequence ID" value="KNE54655.1"/>
    <property type="molecule type" value="Genomic_DNA"/>
</dbReference>
<dbReference type="eggNOG" id="KOG2663">
    <property type="taxonomic scope" value="Eukaryota"/>
</dbReference>
<dbReference type="PANTHER" id="PTHR31242:SF2">
    <property type="entry name" value="ACETOLACTATE SYNTHASE SMALL SUBUNIT, MITOCHONDRIAL"/>
    <property type="match status" value="1"/>
</dbReference>
<keyword evidence="4" id="KW-0028">Amino-acid biosynthesis</keyword>
<evidence type="ECO:0000256" key="1">
    <source>
        <dbReference type="ARBA" id="ARBA00004974"/>
    </source>
</evidence>
<dbReference type="UniPathway" id="UPA00047">
    <property type="reaction ID" value="UER00055"/>
</dbReference>
<dbReference type="SUPFAM" id="SSF55021">
    <property type="entry name" value="ACT-like"/>
    <property type="match status" value="2"/>
</dbReference>
<dbReference type="PROSITE" id="PS51671">
    <property type="entry name" value="ACT"/>
    <property type="match status" value="1"/>
</dbReference>
<dbReference type="OMA" id="TEHSYQE"/>
<dbReference type="InterPro" id="IPR004789">
    <property type="entry name" value="Acetalactate_synth_ssu"/>
</dbReference>
<name>A0A0L0RWZ8_ALLM3</name>